<feature type="domain" description="N-acetyltransferase" evidence="3">
    <location>
        <begin position="21"/>
        <end position="174"/>
    </location>
</feature>
<keyword evidence="5" id="KW-1185">Reference proteome</keyword>
<dbReference type="PANTHER" id="PTHR43877:SF2">
    <property type="entry name" value="AMINOALKYLPHOSPHONATE N-ACETYLTRANSFERASE-RELATED"/>
    <property type="match status" value="1"/>
</dbReference>
<dbReference type="PROSITE" id="PS51186">
    <property type="entry name" value="GNAT"/>
    <property type="match status" value="1"/>
</dbReference>
<dbReference type="InterPro" id="IPR050832">
    <property type="entry name" value="Bact_Acetyltransf"/>
</dbReference>
<organism evidence="4 5">
    <name type="scientific">Subtercola frigoramans</name>
    <dbReference type="NCBI Taxonomy" id="120298"/>
    <lineage>
        <taxon>Bacteria</taxon>
        <taxon>Bacillati</taxon>
        <taxon>Actinomycetota</taxon>
        <taxon>Actinomycetes</taxon>
        <taxon>Micrococcales</taxon>
        <taxon>Microbacteriaceae</taxon>
        <taxon>Subtercola</taxon>
    </lineage>
</organism>
<keyword evidence="2" id="KW-0012">Acyltransferase</keyword>
<dbReference type="InterPro" id="IPR016181">
    <property type="entry name" value="Acyl_CoA_acyltransferase"/>
</dbReference>
<evidence type="ECO:0000313" key="5">
    <source>
        <dbReference type="Proteomes" id="UP000776164"/>
    </source>
</evidence>
<dbReference type="SUPFAM" id="SSF55729">
    <property type="entry name" value="Acyl-CoA N-acyltransferases (Nat)"/>
    <property type="match status" value="1"/>
</dbReference>
<proteinExistence type="predicted"/>
<gene>
    <name evidence="4" type="ORF">JOE66_001115</name>
</gene>
<evidence type="ECO:0000256" key="2">
    <source>
        <dbReference type="ARBA" id="ARBA00023315"/>
    </source>
</evidence>
<sequence>MTRSEQKSSPNDPGTGAQTGLHVVTATLAELDALAVLFDAYRQFYGHPASLGAARDYLEARICGDESVVLLAVNGGRPVGFSQLYPSFCSLDLSRIFVLYDLFVDPSARRLGVARALLAAAERHGRAAGASRLELSTAWSNTEAQALYEADGWMPDSTYRHYELPLVPPAVSER</sequence>
<name>A0ABS2L4V4_9MICO</name>
<dbReference type="CDD" id="cd04301">
    <property type="entry name" value="NAT_SF"/>
    <property type="match status" value="1"/>
</dbReference>
<protein>
    <submittedName>
        <fullName evidence="4">Ribosomal protein S18 acetylase RimI-like enzyme</fullName>
    </submittedName>
</protein>
<dbReference type="RefSeq" id="WP_307827066.1">
    <property type="nucleotide sequence ID" value="NZ_BAAAHT010000013.1"/>
</dbReference>
<evidence type="ECO:0000313" key="4">
    <source>
        <dbReference type="EMBL" id="MBM7471481.1"/>
    </source>
</evidence>
<comment type="caution">
    <text evidence="4">The sequence shown here is derived from an EMBL/GenBank/DDBJ whole genome shotgun (WGS) entry which is preliminary data.</text>
</comment>
<dbReference type="InterPro" id="IPR000182">
    <property type="entry name" value="GNAT_dom"/>
</dbReference>
<reference evidence="4 5" key="1">
    <citation type="submission" date="2021-01" db="EMBL/GenBank/DDBJ databases">
        <title>Sequencing the genomes of 1000 actinobacteria strains.</title>
        <authorList>
            <person name="Klenk H.-P."/>
        </authorList>
    </citation>
    <scope>NUCLEOTIDE SEQUENCE [LARGE SCALE GENOMIC DNA]</scope>
    <source>
        <strain evidence="4 5">DSM 13057</strain>
    </source>
</reference>
<keyword evidence="1" id="KW-0808">Transferase</keyword>
<dbReference type="Pfam" id="PF00583">
    <property type="entry name" value="Acetyltransf_1"/>
    <property type="match status" value="1"/>
</dbReference>
<accession>A0ABS2L4V4</accession>
<dbReference type="Proteomes" id="UP000776164">
    <property type="component" value="Unassembled WGS sequence"/>
</dbReference>
<dbReference type="Gene3D" id="3.40.630.30">
    <property type="match status" value="1"/>
</dbReference>
<dbReference type="PANTHER" id="PTHR43877">
    <property type="entry name" value="AMINOALKYLPHOSPHONATE N-ACETYLTRANSFERASE-RELATED-RELATED"/>
    <property type="match status" value="1"/>
</dbReference>
<evidence type="ECO:0000256" key="1">
    <source>
        <dbReference type="ARBA" id="ARBA00022679"/>
    </source>
</evidence>
<evidence type="ECO:0000259" key="3">
    <source>
        <dbReference type="PROSITE" id="PS51186"/>
    </source>
</evidence>
<dbReference type="EMBL" id="JAFBBU010000001">
    <property type="protein sequence ID" value="MBM7471481.1"/>
    <property type="molecule type" value="Genomic_DNA"/>
</dbReference>